<feature type="active site" evidence="8">
    <location>
        <position position="203"/>
    </location>
</feature>
<dbReference type="EC" id="3.5.1.2" evidence="8"/>
<keyword evidence="5 8" id="KW-0378">Hydrolase</keyword>
<comment type="subcellular location">
    <subcellularLocation>
        <location evidence="8">Cytoplasm</location>
    </subcellularLocation>
</comment>
<proteinExistence type="inferred from homology"/>
<evidence type="ECO:0000313" key="9">
    <source>
        <dbReference type="EMBL" id="MBP2019449.1"/>
    </source>
</evidence>
<organism evidence="9 10">
    <name type="scientific">Symbiobacterium terraclitae</name>
    <dbReference type="NCBI Taxonomy" id="557451"/>
    <lineage>
        <taxon>Bacteria</taxon>
        <taxon>Bacillati</taxon>
        <taxon>Bacillota</taxon>
        <taxon>Clostridia</taxon>
        <taxon>Eubacteriales</taxon>
        <taxon>Symbiobacteriaceae</taxon>
        <taxon>Symbiobacterium</taxon>
    </lineage>
</organism>
<keyword evidence="4 8" id="KW-0658">Purine biosynthesis</keyword>
<evidence type="ECO:0000256" key="5">
    <source>
        <dbReference type="ARBA" id="ARBA00022801"/>
    </source>
</evidence>
<dbReference type="EMBL" id="JAGGLG010000028">
    <property type="protein sequence ID" value="MBP2019449.1"/>
    <property type="molecule type" value="Genomic_DNA"/>
</dbReference>
<dbReference type="NCBIfam" id="NF002957">
    <property type="entry name" value="PRK03619.1"/>
    <property type="match status" value="1"/>
</dbReference>
<keyword evidence="7 8" id="KW-0315">Glutamine amidotransferase</keyword>
<dbReference type="Proteomes" id="UP001519289">
    <property type="component" value="Unassembled WGS sequence"/>
</dbReference>
<evidence type="ECO:0000313" key="10">
    <source>
        <dbReference type="Proteomes" id="UP001519289"/>
    </source>
</evidence>
<comment type="subunit">
    <text evidence="8">Part of the FGAM synthase complex composed of 1 PurL, 1 PurQ and 2 PurS subunits.</text>
</comment>
<keyword evidence="1 8" id="KW-0963">Cytoplasm</keyword>
<evidence type="ECO:0000256" key="1">
    <source>
        <dbReference type="ARBA" id="ARBA00022490"/>
    </source>
</evidence>
<dbReference type="PANTHER" id="PTHR47552">
    <property type="entry name" value="PHOSPHORIBOSYLFORMYLGLYCINAMIDINE SYNTHASE SUBUNIT PURQ"/>
    <property type="match status" value="1"/>
</dbReference>
<protein>
    <recommendedName>
        <fullName evidence="8">Phosphoribosylformylglycinamidine synthase subunit PurQ</fullName>
        <shortName evidence="8">FGAM synthase</shortName>
        <ecNumber evidence="8">6.3.5.3</ecNumber>
    </recommendedName>
    <alternativeName>
        <fullName evidence="8">Formylglycinamide ribonucleotide amidotransferase subunit I</fullName>
        <shortName evidence="8">FGAR amidotransferase I</shortName>
        <shortName evidence="8">FGAR-AT I</shortName>
    </alternativeName>
    <alternativeName>
        <fullName evidence="8">Glutaminase PurQ</fullName>
        <ecNumber evidence="8">3.5.1.2</ecNumber>
    </alternativeName>
    <alternativeName>
        <fullName evidence="8">Phosphoribosylformylglycinamidine synthase subunit I</fullName>
    </alternativeName>
</protein>
<comment type="pathway">
    <text evidence="8">Purine metabolism; IMP biosynthesis via de novo pathway; 5-amino-1-(5-phospho-D-ribosyl)imidazole from N(2)-formyl-N(1)-(5-phospho-D-ribosyl)glycinamide: step 1/2.</text>
</comment>
<dbReference type="PIRSF" id="PIRSF001586">
    <property type="entry name" value="FGAM_synth_I"/>
    <property type="match status" value="1"/>
</dbReference>
<evidence type="ECO:0000256" key="4">
    <source>
        <dbReference type="ARBA" id="ARBA00022755"/>
    </source>
</evidence>
<gene>
    <name evidence="8" type="primary">purQ</name>
    <name evidence="9" type="ORF">J2Z79_002888</name>
</gene>
<evidence type="ECO:0000256" key="3">
    <source>
        <dbReference type="ARBA" id="ARBA00022741"/>
    </source>
</evidence>
<comment type="catalytic activity">
    <reaction evidence="8">
        <text>L-glutamine + H2O = L-glutamate + NH4(+)</text>
        <dbReference type="Rhea" id="RHEA:15889"/>
        <dbReference type="ChEBI" id="CHEBI:15377"/>
        <dbReference type="ChEBI" id="CHEBI:28938"/>
        <dbReference type="ChEBI" id="CHEBI:29985"/>
        <dbReference type="ChEBI" id="CHEBI:58359"/>
        <dbReference type="EC" id="3.5.1.2"/>
    </reaction>
</comment>
<keyword evidence="6 8" id="KW-0067">ATP-binding</keyword>
<dbReference type="SMART" id="SM01211">
    <property type="entry name" value="GATase_5"/>
    <property type="match status" value="1"/>
</dbReference>
<evidence type="ECO:0000256" key="8">
    <source>
        <dbReference type="HAMAP-Rule" id="MF_00421"/>
    </source>
</evidence>
<dbReference type="SUPFAM" id="SSF52317">
    <property type="entry name" value="Class I glutamine amidotransferase-like"/>
    <property type="match status" value="1"/>
</dbReference>
<dbReference type="RefSeq" id="WP_209467557.1">
    <property type="nucleotide sequence ID" value="NZ_JAGGLG010000028.1"/>
</dbReference>
<name>A0ABS4JVA9_9FIRM</name>
<dbReference type="EC" id="6.3.5.3" evidence="8"/>
<evidence type="ECO:0000256" key="2">
    <source>
        <dbReference type="ARBA" id="ARBA00022598"/>
    </source>
</evidence>
<dbReference type="HAMAP" id="MF_00421">
    <property type="entry name" value="PurQ"/>
    <property type="match status" value="1"/>
</dbReference>
<dbReference type="Gene3D" id="3.40.50.880">
    <property type="match status" value="1"/>
</dbReference>
<sequence>MRFGVTVFPGTNCEMDTFYAIREAIGEQADYVWHQDRDLSHYDAILIAGGFSYGDYLRTGAIARFAPVMDAIAEFAAKGGLVLGICNGFQILTEAGLLPGALQRNAHLKFRCSWVHLRVENADTPFTGGCRPGQVLRIPVNHGEGNYFADPDTLRELNENNQILFRYCTADGEVTPEASPNGSLENIAGIINKAGNVAGMMPHPERACEPILGSADGRYLLTSMVNFLTGRASHV</sequence>
<keyword evidence="10" id="KW-1185">Reference proteome</keyword>
<accession>A0ABS4JVA9</accession>
<feature type="active site" description="Nucleophile" evidence="8">
    <location>
        <position position="86"/>
    </location>
</feature>
<dbReference type="InterPro" id="IPR029062">
    <property type="entry name" value="Class_I_gatase-like"/>
</dbReference>
<dbReference type="CDD" id="cd01740">
    <property type="entry name" value="GATase1_FGAR_AT"/>
    <property type="match status" value="1"/>
</dbReference>
<dbReference type="InterPro" id="IPR010075">
    <property type="entry name" value="PRibForGlyAmidine_synth_PurQ"/>
</dbReference>
<dbReference type="Pfam" id="PF13507">
    <property type="entry name" value="GATase_5"/>
    <property type="match status" value="1"/>
</dbReference>
<comment type="catalytic activity">
    <reaction evidence="8">
        <text>N(2)-formyl-N(1)-(5-phospho-beta-D-ribosyl)glycinamide + L-glutamine + ATP + H2O = 2-formamido-N(1)-(5-O-phospho-beta-D-ribosyl)acetamidine + L-glutamate + ADP + phosphate + H(+)</text>
        <dbReference type="Rhea" id="RHEA:17129"/>
        <dbReference type="ChEBI" id="CHEBI:15377"/>
        <dbReference type="ChEBI" id="CHEBI:15378"/>
        <dbReference type="ChEBI" id="CHEBI:29985"/>
        <dbReference type="ChEBI" id="CHEBI:30616"/>
        <dbReference type="ChEBI" id="CHEBI:43474"/>
        <dbReference type="ChEBI" id="CHEBI:58359"/>
        <dbReference type="ChEBI" id="CHEBI:147286"/>
        <dbReference type="ChEBI" id="CHEBI:147287"/>
        <dbReference type="ChEBI" id="CHEBI:456216"/>
        <dbReference type="EC" id="6.3.5.3"/>
    </reaction>
</comment>
<comment type="function">
    <text evidence="8">Part of the phosphoribosylformylglycinamidine synthase complex involved in the purines biosynthetic pathway. Catalyzes the ATP-dependent conversion of formylglycinamide ribonucleotide (FGAR) and glutamine to yield formylglycinamidine ribonucleotide (FGAM) and glutamate. The FGAM synthase complex is composed of three subunits. PurQ produces an ammonia molecule by converting glutamine to glutamate. PurL transfers the ammonia molecule to FGAR to form FGAM in an ATP-dependent manner. PurS interacts with PurQ and PurL and is thought to assist in the transfer of the ammonia molecule from PurQ to PurL.</text>
</comment>
<keyword evidence="2 8" id="KW-0436">Ligase</keyword>
<reference evidence="9 10" key="1">
    <citation type="submission" date="2021-03" db="EMBL/GenBank/DDBJ databases">
        <title>Genomic Encyclopedia of Type Strains, Phase IV (KMG-IV): sequencing the most valuable type-strain genomes for metagenomic binning, comparative biology and taxonomic classification.</title>
        <authorList>
            <person name="Goeker M."/>
        </authorList>
    </citation>
    <scope>NUCLEOTIDE SEQUENCE [LARGE SCALE GENOMIC DNA]</scope>
    <source>
        <strain evidence="9 10">DSM 27138</strain>
    </source>
</reference>
<dbReference type="GO" id="GO:0004642">
    <property type="term" value="F:phosphoribosylformylglycinamidine synthase activity"/>
    <property type="evidence" value="ECO:0007669"/>
    <property type="project" value="UniProtKB-EC"/>
</dbReference>
<evidence type="ECO:0000256" key="7">
    <source>
        <dbReference type="ARBA" id="ARBA00022962"/>
    </source>
</evidence>
<dbReference type="PANTHER" id="PTHR47552:SF1">
    <property type="entry name" value="PHOSPHORIBOSYLFORMYLGLYCINAMIDINE SYNTHASE SUBUNIT PURQ"/>
    <property type="match status" value="1"/>
</dbReference>
<evidence type="ECO:0000256" key="6">
    <source>
        <dbReference type="ARBA" id="ARBA00022840"/>
    </source>
</evidence>
<dbReference type="NCBIfam" id="TIGR01737">
    <property type="entry name" value="FGAM_synth_I"/>
    <property type="match status" value="1"/>
</dbReference>
<dbReference type="PROSITE" id="PS51273">
    <property type="entry name" value="GATASE_TYPE_1"/>
    <property type="match status" value="1"/>
</dbReference>
<keyword evidence="3 8" id="KW-0547">Nucleotide-binding</keyword>
<comment type="caution">
    <text evidence="9">The sequence shown here is derived from an EMBL/GenBank/DDBJ whole genome shotgun (WGS) entry which is preliminary data.</text>
</comment>
<feature type="active site" evidence="8">
    <location>
        <position position="205"/>
    </location>
</feature>